<feature type="transmembrane region" description="Helical" evidence="9">
    <location>
        <begin position="192"/>
        <end position="213"/>
    </location>
</feature>
<evidence type="ECO:0000256" key="8">
    <source>
        <dbReference type="ARBA" id="ARBA00023136"/>
    </source>
</evidence>
<keyword evidence="8 9" id="KW-0472">Membrane</keyword>
<dbReference type="Gene3D" id="1.20.1280.290">
    <property type="match status" value="1"/>
</dbReference>
<keyword evidence="6" id="KW-0677">Repeat</keyword>
<evidence type="ECO:0000256" key="9">
    <source>
        <dbReference type="RuleBase" id="RU910715"/>
    </source>
</evidence>
<feature type="transmembrane region" description="Helical" evidence="9">
    <location>
        <begin position="12"/>
        <end position="34"/>
    </location>
</feature>
<organism evidence="10 11">
    <name type="scientific">Kalanchoe fedtschenkoi</name>
    <name type="common">Lavender scallops</name>
    <name type="synonym">South American air plant</name>
    <dbReference type="NCBI Taxonomy" id="63787"/>
    <lineage>
        <taxon>Eukaryota</taxon>
        <taxon>Viridiplantae</taxon>
        <taxon>Streptophyta</taxon>
        <taxon>Embryophyta</taxon>
        <taxon>Tracheophyta</taxon>
        <taxon>Spermatophyta</taxon>
        <taxon>Magnoliopsida</taxon>
        <taxon>eudicotyledons</taxon>
        <taxon>Gunneridae</taxon>
        <taxon>Pentapetalae</taxon>
        <taxon>Saxifragales</taxon>
        <taxon>Crassulaceae</taxon>
        <taxon>Kalanchoe</taxon>
    </lineage>
</organism>
<dbReference type="InterPro" id="IPR004316">
    <property type="entry name" value="SWEET_rpt"/>
</dbReference>
<feature type="transmembrane region" description="Helical" evidence="9">
    <location>
        <begin position="133"/>
        <end position="155"/>
    </location>
</feature>
<evidence type="ECO:0000256" key="2">
    <source>
        <dbReference type="ARBA" id="ARBA00007809"/>
    </source>
</evidence>
<evidence type="ECO:0000313" key="11">
    <source>
        <dbReference type="Proteomes" id="UP000594263"/>
    </source>
</evidence>
<dbReference type="PANTHER" id="PTHR10791:SF236">
    <property type="entry name" value="BIDIRECTIONAL SUGAR TRANSPORTER SWEET8"/>
    <property type="match status" value="1"/>
</dbReference>
<accession>A0A7N0TZQ7</accession>
<comment type="function">
    <text evidence="9">Mediates both low-affinity uptake and efflux of sugar across the membrane.</text>
</comment>
<evidence type="ECO:0000256" key="7">
    <source>
        <dbReference type="ARBA" id="ARBA00022989"/>
    </source>
</evidence>
<dbReference type="EnsemblPlants" id="Kaladp0048s0861.1.v1.1">
    <property type="protein sequence ID" value="Kaladp0048s0861.1.v1.1"/>
    <property type="gene ID" value="Kaladp0048s0861.v1.1"/>
</dbReference>
<feature type="transmembrane region" description="Helical" evidence="9">
    <location>
        <begin position="68"/>
        <end position="89"/>
    </location>
</feature>
<reference evidence="10" key="1">
    <citation type="submission" date="2021-01" db="UniProtKB">
        <authorList>
            <consortium name="EnsemblPlants"/>
        </authorList>
    </citation>
    <scope>IDENTIFICATION</scope>
</reference>
<keyword evidence="11" id="KW-1185">Reference proteome</keyword>
<feature type="transmembrane region" description="Helical" evidence="9">
    <location>
        <begin position="101"/>
        <end position="121"/>
    </location>
</feature>
<dbReference type="GO" id="GO:0016020">
    <property type="term" value="C:membrane"/>
    <property type="evidence" value="ECO:0007669"/>
    <property type="project" value="InterPro"/>
</dbReference>
<keyword evidence="5 9" id="KW-0812">Transmembrane</keyword>
<dbReference type="InterPro" id="IPR047664">
    <property type="entry name" value="SWEET"/>
</dbReference>
<evidence type="ECO:0000256" key="4">
    <source>
        <dbReference type="ARBA" id="ARBA00022597"/>
    </source>
</evidence>
<dbReference type="GO" id="GO:0012505">
    <property type="term" value="C:endomembrane system"/>
    <property type="evidence" value="ECO:0007669"/>
    <property type="project" value="UniProtKB-SubCell"/>
</dbReference>
<comment type="caution">
    <text evidence="9">Lacks conserved residue(s) required for the propagation of feature annotation.</text>
</comment>
<evidence type="ECO:0000313" key="10">
    <source>
        <dbReference type="EnsemblPlants" id="Kaladp0048s0861.1.v1.1"/>
    </source>
</evidence>
<dbReference type="Pfam" id="PF03083">
    <property type="entry name" value="MtN3_slv"/>
    <property type="match status" value="1"/>
</dbReference>
<dbReference type="Proteomes" id="UP000594263">
    <property type="component" value="Unplaced"/>
</dbReference>
<evidence type="ECO:0000256" key="1">
    <source>
        <dbReference type="ARBA" id="ARBA00004127"/>
    </source>
</evidence>
<evidence type="ECO:0000256" key="5">
    <source>
        <dbReference type="ARBA" id="ARBA00022692"/>
    </source>
</evidence>
<feature type="transmembrane region" description="Helical" evidence="9">
    <location>
        <begin position="167"/>
        <end position="186"/>
    </location>
</feature>
<dbReference type="AlphaFoldDB" id="A0A7N0TZQ7"/>
<keyword evidence="4 9" id="KW-0762">Sugar transport</keyword>
<keyword evidence="3 9" id="KW-0813">Transport</keyword>
<dbReference type="PANTHER" id="PTHR10791">
    <property type="entry name" value="RAG1-ACTIVATING PROTEIN 1"/>
    <property type="match status" value="1"/>
</dbReference>
<evidence type="ECO:0000256" key="6">
    <source>
        <dbReference type="ARBA" id="ARBA00022737"/>
    </source>
</evidence>
<dbReference type="Gramene" id="Kaladp0048s0861.1.v1.1">
    <property type="protein sequence ID" value="Kaladp0048s0861.1.v1.1"/>
    <property type="gene ID" value="Kaladp0048s0861.v1.1"/>
</dbReference>
<sequence length="261" mass="29450">MSGFNIEEPAQLTIGFVEIICSLALFIDPILTFWRTTEIQNYKVGTSLRGILTHGAWLYLAIQFDYDAFWLLTTNAFGVCVHLAILGGYMFRTTPTLRMKILWIFLFADIGGACIVSIPVASLIHGAQRRTDFVALCAAILDCISTLCAIGAVWRVLKEKHTSELKVFVLIGQSLLAVSLIALSSLSYYPYILVPGCVLMLMSIVQLVLYLIYPHEAAAELPAASLYRRQMQCRRMKRFNKLVECDEHYNSKRKVQLRNKT</sequence>
<protein>
    <recommendedName>
        <fullName evidence="9">Bidirectional sugar transporter SWEET</fullName>
    </recommendedName>
</protein>
<evidence type="ECO:0000256" key="3">
    <source>
        <dbReference type="ARBA" id="ARBA00022448"/>
    </source>
</evidence>
<keyword evidence="7 9" id="KW-1133">Transmembrane helix</keyword>
<proteinExistence type="inferred from homology"/>
<comment type="subcellular location">
    <subcellularLocation>
        <location evidence="1">Endomembrane system</location>
        <topology evidence="1">Multi-pass membrane protein</topology>
    </subcellularLocation>
</comment>
<name>A0A7N0TZQ7_KALFE</name>
<comment type="similarity">
    <text evidence="2 9">Belongs to the SWEET sugar transporter family.</text>
</comment>
<dbReference type="GO" id="GO:0051119">
    <property type="term" value="F:sugar transmembrane transporter activity"/>
    <property type="evidence" value="ECO:0007669"/>
    <property type="project" value="InterPro"/>
</dbReference>